<gene>
    <name evidence="5" type="ORF">AB0C36_19855</name>
</gene>
<keyword evidence="6" id="KW-1185">Reference proteome</keyword>
<dbReference type="Gene3D" id="3.40.50.720">
    <property type="entry name" value="NAD(P)-binding Rossmann-like Domain"/>
    <property type="match status" value="1"/>
</dbReference>
<dbReference type="Pfam" id="PF21761">
    <property type="entry name" value="RedAm-like_C"/>
    <property type="match status" value="1"/>
</dbReference>
<reference evidence="5 6" key="1">
    <citation type="submission" date="2024-06" db="EMBL/GenBank/DDBJ databases">
        <title>The Natural Products Discovery Center: Release of the First 8490 Sequenced Strains for Exploring Actinobacteria Biosynthetic Diversity.</title>
        <authorList>
            <person name="Kalkreuter E."/>
            <person name="Kautsar S.A."/>
            <person name="Yang D."/>
            <person name="Bader C.D."/>
            <person name="Teijaro C.N."/>
            <person name="Fluegel L."/>
            <person name="Davis C.M."/>
            <person name="Simpson J.R."/>
            <person name="Lauterbach L."/>
            <person name="Steele A.D."/>
            <person name="Gui C."/>
            <person name="Meng S."/>
            <person name="Li G."/>
            <person name="Viehrig K."/>
            <person name="Ye F."/>
            <person name="Su P."/>
            <person name="Kiefer A.F."/>
            <person name="Nichols A."/>
            <person name="Cepeda A.J."/>
            <person name="Yan W."/>
            <person name="Fan B."/>
            <person name="Jiang Y."/>
            <person name="Adhikari A."/>
            <person name="Zheng C.-J."/>
            <person name="Schuster L."/>
            <person name="Cowan T.M."/>
            <person name="Smanski M.J."/>
            <person name="Chevrette M.G."/>
            <person name="De Carvalho L.P.S."/>
            <person name="Shen B."/>
        </authorList>
    </citation>
    <scope>NUCLEOTIDE SEQUENCE [LARGE SCALE GENOMIC DNA]</scope>
    <source>
        <strain evidence="5 6">NPDC048946</strain>
    </source>
</reference>
<name>A0ABV3DJ37_9ACTN</name>
<evidence type="ECO:0000313" key="6">
    <source>
        <dbReference type="Proteomes" id="UP001551482"/>
    </source>
</evidence>
<dbReference type="InterPro" id="IPR048666">
    <property type="entry name" value="RedAm-like_C"/>
</dbReference>
<evidence type="ECO:0000259" key="4">
    <source>
        <dbReference type="Pfam" id="PF21761"/>
    </source>
</evidence>
<dbReference type="RefSeq" id="WP_358355754.1">
    <property type="nucleotide sequence ID" value="NZ_JBEZFP010000049.1"/>
</dbReference>
<dbReference type="Pfam" id="PF03446">
    <property type="entry name" value="NAD_binding_2"/>
    <property type="match status" value="1"/>
</dbReference>
<evidence type="ECO:0000259" key="3">
    <source>
        <dbReference type="Pfam" id="PF03446"/>
    </source>
</evidence>
<dbReference type="PIRSF" id="PIRSF000103">
    <property type="entry name" value="HIBADH"/>
    <property type="match status" value="1"/>
</dbReference>
<dbReference type="Gene3D" id="1.10.1040.10">
    <property type="entry name" value="N-(1-d-carboxylethyl)-l-norvaline Dehydrogenase, domain 2"/>
    <property type="match status" value="1"/>
</dbReference>
<proteinExistence type="inferred from homology"/>
<organism evidence="5 6">
    <name type="scientific">Streptodolium elevatio</name>
    <dbReference type="NCBI Taxonomy" id="3157996"/>
    <lineage>
        <taxon>Bacteria</taxon>
        <taxon>Bacillati</taxon>
        <taxon>Actinomycetota</taxon>
        <taxon>Actinomycetes</taxon>
        <taxon>Kitasatosporales</taxon>
        <taxon>Streptomycetaceae</taxon>
        <taxon>Streptodolium</taxon>
    </lineage>
</organism>
<feature type="domain" description="NADPH-dependent reductive aminase-like C-terminal" evidence="4">
    <location>
        <begin position="163"/>
        <end position="288"/>
    </location>
</feature>
<evidence type="ECO:0000256" key="1">
    <source>
        <dbReference type="ARBA" id="ARBA00009080"/>
    </source>
</evidence>
<dbReference type="InterPro" id="IPR006115">
    <property type="entry name" value="6PGDH_NADP-bd"/>
</dbReference>
<dbReference type="PANTHER" id="PTHR43580">
    <property type="entry name" value="OXIDOREDUCTASE GLYR1-RELATED"/>
    <property type="match status" value="1"/>
</dbReference>
<comment type="caution">
    <text evidence="5">The sequence shown here is derived from an EMBL/GenBank/DDBJ whole genome shotgun (WGS) entry which is preliminary data.</text>
</comment>
<accession>A0ABV3DJ37</accession>
<dbReference type="InterPro" id="IPR036291">
    <property type="entry name" value="NAD(P)-bd_dom_sf"/>
</dbReference>
<evidence type="ECO:0000256" key="2">
    <source>
        <dbReference type="ARBA" id="ARBA00023002"/>
    </source>
</evidence>
<dbReference type="InterPro" id="IPR051265">
    <property type="entry name" value="HIBADH-related_NP60_sf"/>
</dbReference>
<dbReference type="SUPFAM" id="SSF51735">
    <property type="entry name" value="NAD(P)-binding Rossmann-fold domains"/>
    <property type="match status" value="1"/>
</dbReference>
<protein>
    <submittedName>
        <fullName evidence="5">NAD(P)-binding domain-containing protein</fullName>
    </submittedName>
</protein>
<dbReference type="Proteomes" id="UP001551482">
    <property type="component" value="Unassembled WGS sequence"/>
</dbReference>
<dbReference type="EMBL" id="JBEZFP010000049">
    <property type="protein sequence ID" value="MEU8135761.1"/>
    <property type="molecule type" value="Genomic_DNA"/>
</dbReference>
<keyword evidence="2" id="KW-0560">Oxidoreductase</keyword>
<dbReference type="InterPro" id="IPR013328">
    <property type="entry name" value="6PGD_dom2"/>
</dbReference>
<dbReference type="PANTHER" id="PTHR43580:SF2">
    <property type="entry name" value="CYTOKINE-LIKE NUCLEAR FACTOR N-PAC"/>
    <property type="match status" value="1"/>
</dbReference>
<sequence>MGDTRTVTVFGLGLMGQALAGAMLAGGRVTTVWNRTPGRAGDLPERGAKEAAGVRDAVEASDLLIVCVRDYHAVREFLDPVADALAGRTLVNLTSGSSAEAREMAAWAAGHGAAYLDGAIMMTPPGIGQPDTVLLYGGPADVFAAHADTLRLLGGATTHLSEDTGLASLYDVALLGIMWGSLNGFVHAAALLAADGVPARDFLPFATSWLGAIGVFSGVVADQVDSGDFAAVDASLASHLPPIEHLIDESRARGVDAALPEFTRGLVAAAIARGHEGDGYARLIDHFRPKAA</sequence>
<feature type="domain" description="6-phosphogluconate dehydrogenase NADP-binding" evidence="3">
    <location>
        <begin position="7"/>
        <end position="158"/>
    </location>
</feature>
<dbReference type="InterPro" id="IPR015815">
    <property type="entry name" value="HIBADH-related"/>
</dbReference>
<comment type="similarity">
    <text evidence="1">Belongs to the HIBADH-related family.</text>
</comment>
<evidence type="ECO:0000313" key="5">
    <source>
        <dbReference type="EMBL" id="MEU8135761.1"/>
    </source>
</evidence>